<gene>
    <name evidence="1" type="ORF">BX611_0398</name>
</gene>
<proteinExistence type="predicted"/>
<evidence type="ECO:0000313" key="1">
    <source>
        <dbReference type="EMBL" id="REE83118.1"/>
    </source>
</evidence>
<name>A0A3D9RUF8_9FLAO</name>
<keyword evidence="2" id="KW-1185">Reference proteome</keyword>
<reference evidence="1 2" key="1">
    <citation type="submission" date="2018-08" db="EMBL/GenBank/DDBJ databases">
        <title>Genomic Encyclopedia of Type Strains, Phase III (KMG-III): the genomes of soil and plant-associated and newly described type strains.</title>
        <authorList>
            <person name="Whitman W."/>
        </authorList>
    </citation>
    <scope>NUCLEOTIDE SEQUENCE [LARGE SCALE GENOMIC DNA]</scope>
    <source>
        <strain evidence="1 2">325-5</strain>
    </source>
</reference>
<organism evidence="1 2">
    <name type="scientific">Lutibacter oceani</name>
    <dbReference type="NCBI Taxonomy" id="1853311"/>
    <lineage>
        <taxon>Bacteria</taxon>
        <taxon>Pseudomonadati</taxon>
        <taxon>Bacteroidota</taxon>
        <taxon>Flavobacteriia</taxon>
        <taxon>Flavobacteriales</taxon>
        <taxon>Flavobacteriaceae</taxon>
        <taxon>Lutibacter</taxon>
    </lineage>
</organism>
<sequence length="175" mass="19698">MLAKQYFLQKLVKIIKLYNYTIMKSLFIKSLLLIFISSVSLTACSSDDDNPSSDDTQLQIENNVQNDSWRITKYIDSGNDEVSNYAGYIFTFGADNVLTATNSINTYTGTWSIMDSNSNDDSLDDLDFNIFFASPSDFEELSDDWDLITQTSNKIELIDISGGNGGTDYLTFEKN</sequence>
<dbReference type="EMBL" id="QTTQ01000009">
    <property type="protein sequence ID" value="REE83118.1"/>
    <property type="molecule type" value="Genomic_DNA"/>
</dbReference>
<evidence type="ECO:0000313" key="2">
    <source>
        <dbReference type="Proteomes" id="UP000256429"/>
    </source>
</evidence>
<comment type="caution">
    <text evidence="1">The sequence shown here is derived from an EMBL/GenBank/DDBJ whole genome shotgun (WGS) entry which is preliminary data.</text>
</comment>
<dbReference type="AlphaFoldDB" id="A0A3D9RUF8"/>
<protein>
    <recommendedName>
        <fullName evidence="3">Lipocalin-like protein</fullName>
    </recommendedName>
</protein>
<evidence type="ECO:0008006" key="3">
    <source>
        <dbReference type="Google" id="ProtNLM"/>
    </source>
</evidence>
<dbReference type="Proteomes" id="UP000256429">
    <property type="component" value="Unassembled WGS sequence"/>
</dbReference>
<accession>A0A3D9RUF8</accession>